<protein>
    <recommendedName>
        <fullName evidence="6">FAD-binding domain-containing protein</fullName>
    </recommendedName>
</protein>
<dbReference type="SUPFAM" id="SSF51905">
    <property type="entry name" value="FAD/NAD(P)-binding domain"/>
    <property type="match status" value="1"/>
</dbReference>
<keyword evidence="2" id="KW-0274">FAD</keyword>
<evidence type="ECO:0000256" key="4">
    <source>
        <dbReference type="ARBA" id="ARBA00023033"/>
    </source>
</evidence>
<evidence type="ECO:0000313" key="7">
    <source>
        <dbReference type="EMBL" id="CAI6288147.1"/>
    </source>
</evidence>
<evidence type="ECO:0000256" key="2">
    <source>
        <dbReference type="ARBA" id="ARBA00022827"/>
    </source>
</evidence>
<feature type="compositionally biased region" description="Basic and acidic residues" evidence="5">
    <location>
        <begin position="98"/>
        <end position="107"/>
    </location>
</feature>
<dbReference type="Pfam" id="PF01494">
    <property type="entry name" value="FAD_binding_3"/>
    <property type="match status" value="1"/>
</dbReference>
<dbReference type="GO" id="GO:0004497">
    <property type="term" value="F:monooxygenase activity"/>
    <property type="evidence" value="ECO:0007669"/>
    <property type="project" value="UniProtKB-KW"/>
</dbReference>
<dbReference type="OrthoDB" id="655030at2759"/>
<dbReference type="InterPro" id="IPR036188">
    <property type="entry name" value="FAD/NAD-bd_sf"/>
</dbReference>
<dbReference type="PANTHER" id="PTHR46972:SF1">
    <property type="entry name" value="FAD DEPENDENT OXIDOREDUCTASE DOMAIN-CONTAINING PROTEIN"/>
    <property type="match status" value="1"/>
</dbReference>
<evidence type="ECO:0000259" key="6">
    <source>
        <dbReference type="Pfam" id="PF01494"/>
    </source>
</evidence>
<dbReference type="PRINTS" id="PR00420">
    <property type="entry name" value="RNGMNOXGNASE"/>
</dbReference>
<dbReference type="GO" id="GO:0071949">
    <property type="term" value="F:FAD binding"/>
    <property type="evidence" value="ECO:0007669"/>
    <property type="project" value="InterPro"/>
</dbReference>
<feature type="region of interest" description="Disordered" evidence="5">
    <location>
        <begin position="85"/>
        <end position="107"/>
    </location>
</feature>
<evidence type="ECO:0000256" key="3">
    <source>
        <dbReference type="ARBA" id="ARBA00023002"/>
    </source>
</evidence>
<dbReference type="EMBL" id="CAOQHR010000001">
    <property type="protein sequence ID" value="CAI6288147.1"/>
    <property type="molecule type" value="Genomic_DNA"/>
</dbReference>
<proteinExistence type="predicted"/>
<dbReference type="Gene3D" id="3.50.50.60">
    <property type="entry name" value="FAD/NAD(P)-binding domain"/>
    <property type="match status" value="1"/>
</dbReference>
<evidence type="ECO:0000313" key="8">
    <source>
        <dbReference type="Proteomes" id="UP001152607"/>
    </source>
</evidence>
<keyword evidence="1" id="KW-0285">Flavoprotein</keyword>
<keyword evidence="8" id="KW-1185">Reference proteome</keyword>
<gene>
    <name evidence="7" type="ORF">PDIGIT_LOCUS2379</name>
</gene>
<organism evidence="7 8">
    <name type="scientific">Periconia digitata</name>
    <dbReference type="NCBI Taxonomy" id="1303443"/>
    <lineage>
        <taxon>Eukaryota</taxon>
        <taxon>Fungi</taxon>
        <taxon>Dikarya</taxon>
        <taxon>Ascomycota</taxon>
        <taxon>Pezizomycotina</taxon>
        <taxon>Dothideomycetes</taxon>
        <taxon>Pleosporomycetidae</taxon>
        <taxon>Pleosporales</taxon>
        <taxon>Massarineae</taxon>
        <taxon>Periconiaceae</taxon>
        <taxon>Periconia</taxon>
    </lineage>
</organism>
<comment type="caution">
    <text evidence="7">The sequence shown here is derived from an EMBL/GenBank/DDBJ whole genome shotgun (WGS) entry which is preliminary data.</text>
</comment>
<evidence type="ECO:0000256" key="1">
    <source>
        <dbReference type="ARBA" id="ARBA00022630"/>
    </source>
</evidence>
<dbReference type="AlphaFoldDB" id="A0A9W4XEX4"/>
<sequence>MQPLLRVAIIGGGPGGLTLARLLQKHSVACTVFEKDKDRNSRQRGGSLDLHPQSGQRALREAGLWEHFNQHARREAETLRIFSPQGEKLLDESSGEGGRPEDFNDRPEIDRRDLRRILLDSLKEGTVKWNSRLSGIGEAADGKLHLEFADRTEKGFEVAIGADGAWSSVRSRVTEQKPLYSGIGGLECFISAADSRKPYLAERVGKGMCLTLGKERGIMAQTNSNGIQIYAFARIPEAWHTDGGIDLTAPEAKQHVIDALYPDWETTCQRLVLESDIETKARPLYMLPVDFEWSHNPRITLMGDAAHLMTPFAGVGVNVAMEDAMELCAAIIEARDKGTPVAGALREYEVKMWKRAHETAELNMMYQGLFFHERGGVAMVEHFEEQKRAEAHV</sequence>
<dbReference type="PANTHER" id="PTHR46972">
    <property type="entry name" value="MONOOXYGENASE ASQM-RELATED"/>
    <property type="match status" value="1"/>
</dbReference>
<reference evidence="7" key="1">
    <citation type="submission" date="2023-01" db="EMBL/GenBank/DDBJ databases">
        <authorList>
            <person name="Van Ghelder C."/>
            <person name="Rancurel C."/>
        </authorList>
    </citation>
    <scope>NUCLEOTIDE SEQUENCE</scope>
    <source>
        <strain evidence="7">CNCM I-4278</strain>
    </source>
</reference>
<dbReference type="Proteomes" id="UP001152607">
    <property type="component" value="Unassembled WGS sequence"/>
</dbReference>
<feature type="domain" description="FAD-binding" evidence="6">
    <location>
        <begin position="6"/>
        <end position="356"/>
    </location>
</feature>
<keyword evidence="3" id="KW-0560">Oxidoreductase</keyword>
<keyword evidence="4" id="KW-0503">Monooxygenase</keyword>
<dbReference type="InterPro" id="IPR002938">
    <property type="entry name" value="FAD-bd"/>
</dbReference>
<accession>A0A9W4XEX4</accession>
<evidence type="ECO:0000256" key="5">
    <source>
        <dbReference type="SAM" id="MobiDB-lite"/>
    </source>
</evidence>
<name>A0A9W4XEX4_9PLEO</name>